<dbReference type="InterPro" id="IPR002937">
    <property type="entry name" value="Amino_oxidase"/>
</dbReference>
<evidence type="ECO:0000313" key="3">
    <source>
        <dbReference type="Proteomes" id="UP000318542"/>
    </source>
</evidence>
<dbReference type="Gene3D" id="3.50.50.60">
    <property type="entry name" value="FAD/NAD(P)-binding domain"/>
    <property type="match status" value="1"/>
</dbReference>
<feature type="domain" description="Amine oxidase" evidence="1">
    <location>
        <begin position="94"/>
        <end position="333"/>
    </location>
</feature>
<reference evidence="2 3" key="1">
    <citation type="submission" date="2019-07" db="EMBL/GenBank/DDBJ databases">
        <title>Tepidimonas thermarum AA-1 draft genome.</title>
        <authorList>
            <person name="Da Costa M.S."/>
            <person name="Froufe H.J.C."/>
            <person name="Egas C."/>
            <person name="Albuquerque L."/>
        </authorList>
    </citation>
    <scope>NUCLEOTIDE SEQUENCE [LARGE SCALE GENOMIC DNA]</scope>
    <source>
        <strain evidence="2 3">AA-1</strain>
    </source>
</reference>
<organism evidence="2 3">
    <name type="scientific">Tepidimonas thermarum</name>
    <dbReference type="NCBI Taxonomy" id="335431"/>
    <lineage>
        <taxon>Bacteria</taxon>
        <taxon>Pseudomonadati</taxon>
        <taxon>Pseudomonadota</taxon>
        <taxon>Betaproteobacteria</taxon>
        <taxon>Burkholderiales</taxon>
        <taxon>Tepidimonas</taxon>
    </lineage>
</organism>
<dbReference type="EC" id="1.6.3.5" evidence="2"/>
<comment type="caution">
    <text evidence="2">The sequence shown here is derived from an EMBL/GenBank/DDBJ whole genome shotgun (WGS) entry which is preliminary data.</text>
</comment>
<dbReference type="AlphaFoldDB" id="A0A554WXB9"/>
<dbReference type="PANTHER" id="PTHR16128">
    <property type="entry name" value="FAD/NAD(P)-BINDING OXIDOREDUCTASE FAMILY PROTEIN"/>
    <property type="match status" value="1"/>
</dbReference>
<dbReference type="GO" id="GO:0016491">
    <property type="term" value="F:oxidoreductase activity"/>
    <property type="evidence" value="ECO:0007669"/>
    <property type="project" value="UniProtKB-KW"/>
</dbReference>
<evidence type="ECO:0000259" key="1">
    <source>
        <dbReference type="Pfam" id="PF01593"/>
    </source>
</evidence>
<protein>
    <submittedName>
        <fullName evidence="2">Renalase</fullName>
        <ecNumber evidence="2">1.6.3.5</ecNumber>
    </submittedName>
</protein>
<dbReference type="Pfam" id="PF01593">
    <property type="entry name" value="Amino_oxidase"/>
    <property type="match status" value="1"/>
</dbReference>
<dbReference type="PANTHER" id="PTHR16128:SF5">
    <property type="entry name" value="FAD_NAD(P)-BINDING OXIDOREDUCTASE FAMILY PROTEIN"/>
    <property type="match status" value="1"/>
</dbReference>
<keyword evidence="3" id="KW-1185">Reference proteome</keyword>
<dbReference type="Gene3D" id="3.90.660.10">
    <property type="match status" value="1"/>
</dbReference>
<dbReference type="SUPFAM" id="SSF51905">
    <property type="entry name" value="FAD/NAD(P)-binding domain"/>
    <property type="match status" value="1"/>
</dbReference>
<name>A0A554WXB9_9BURK</name>
<keyword evidence="2" id="KW-0560">Oxidoreductase</keyword>
<sequence>MAGVTAARTLAQAGWPVTLFDKSRGAGGRMATRRTAWGGFDHGAQFFTVRDARFRLALRATDAPIAPWETPLVRVLDDRGRHIAAASPATETRWVATPGMNALVKAWAAPLADGTLGRAHWMARVVRIERDPLQPGGWQLRVDSSDDSPTVHGGYGAVLLALPAAQAVELLHASGLAPHWQARLADEVRVAPCWTLMAAWPHAMQPGLDGLGPRWHAARSEHHRIAWVARESSKPGRDPIERWVIQASPAWSTQHVDDDAERVTAKLLKGFAEITGIRADPAHAVAHRWRYAQTQRALGEACLWDATQGLGLAGDWCLGHRVEHAFLSGLELALTVLEGG</sequence>
<gene>
    <name evidence="2" type="ORF">Tther_02269</name>
</gene>
<dbReference type="Proteomes" id="UP000318542">
    <property type="component" value="Unassembled WGS sequence"/>
</dbReference>
<dbReference type="InterPro" id="IPR036188">
    <property type="entry name" value="FAD/NAD-bd_sf"/>
</dbReference>
<proteinExistence type="predicted"/>
<evidence type="ECO:0000313" key="2">
    <source>
        <dbReference type="EMBL" id="TSE28220.1"/>
    </source>
</evidence>
<dbReference type="Pfam" id="PF13450">
    <property type="entry name" value="NAD_binding_8"/>
    <property type="match status" value="1"/>
</dbReference>
<dbReference type="EMBL" id="VJOL01000056">
    <property type="protein sequence ID" value="TSE28220.1"/>
    <property type="molecule type" value="Genomic_DNA"/>
</dbReference>
<accession>A0A554WXB9</accession>